<evidence type="ECO:0000313" key="1">
    <source>
        <dbReference type="EMBL" id="QTD67065.1"/>
    </source>
</evidence>
<dbReference type="RefSeq" id="WP_207991333.1">
    <property type="nucleotide sequence ID" value="NZ_CP071801.1"/>
</dbReference>
<gene>
    <name evidence="1" type="ORF">J3E67_001444</name>
</gene>
<dbReference type="AlphaFoldDB" id="A0A8A4V7V2"/>
<protein>
    <submittedName>
        <fullName evidence="1">LlaJI family restriction endonuclease</fullName>
    </submittedName>
</protein>
<proteinExistence type="predicted"/>
<dbReference type="REBASE" id="477383">
    <property type="entry name" value="R1.LgaHL75ORF1444P"/>
</dbReference>
<reference evidence="1" key="1">
    <citation type="submission" date="2021-03" db="EMBL/GenBank/DDBJ databases">
        <title>Whole genome sequence of Lactobacillus gasseri HL75.</title>
        <authorList>
            <person name="Kim J.-M."/>
            <person name="Chung S.H."/>
            <person name="Kim J.-S."/>
        </authorList>
    </citation>
    <scope>NUCLEOTIDE SEQUENCE</scope>
    <source>
        <strain evidence="1">HL75</strain>
    </source>
</reference>
<dbReference type="EMBL" id="CP071801">
    <property type="protein sequence ID" value="QTD67065.1"/>
    <property type="molecule type" value="Genomic_DNA"/>
</dbReference>
<organism evidence="1 2">
    <name type="scientific">Lactobacillus gasseri</name>
    <dbReference type="NCBI Taxonomy" id="1596"/>
    <lineage>
        <taxon>Bacteria</taxon>
        <taxon>Bacillati</taxon>
        <taxon>Bacillota</taxon>
        <taxon>Bacilli</taxon>
        <taxon>Lactobacillales</taxon>
        <taxon>Lactobacillaceae</taxon>
        <taxon>Lactobacillus</taxon>
    </lineage>
</organism>
<keyword evidence="1" id="KW-0378">Hydrolase</keyword>
<dbReference type="Proteomes" id="UP000663932">
    <property type="component" value="Chromosome"/>
</dbReference>
<name>A0A8A4V7V2_LACGS</name>
<keyword evidence="1" id="KW-0540">Nuclease</keyword>
<evidence type="ECO:0000313" key="2">
    <source>
        <dbReference type="Proteomes" id="UP000663932"/>
    </source>
</evidence>
<sequence length="418" mass="49073">MKKLDIVAIQEGTVIPDDVLKKFQLSFLDIGKNANLERVSSFCGVVRRGTSILVSFPKHYISLKCFNKLSNSNKLKHIRLILKSILNYELNPAYSSFRKKDDLNTSFSFSSFFNIYGYFQKYGLYFENRENIRKGYSGKISWKDTIQKSQKIISDGNLVFLPFLIHQNISDEDFITKCMVFAINYTEKTFGDLLDLPDNSSIASRGIESSLKEHTEAVIFKLEMMKREIFKDIDKKLLNDLIDFFRGINDSPHNINDIKHYHFNNVWEKAVESYLNNHFIGIKYDKLIFGNSEKNFNFEKKILKNYNDAFDHRNDTLQPDHYYLDKDNDVQYIFDSKYYYSITGLNHKQFVYHMILCNRAKYTYDALIMPSEIPTFTEIHLDLNVRYLPTGQKKVKILLTHLNTKDVLKSFTRTINTT</sequence>
<accession>A0A8A4V7V2</accession>
<keyword evidence="1" id="KW-0255">Endonuclease</keyword>
<dbReference type="GO" id="GO:0004519">
    <property type="term" value="F:endonuclease activity"/>
    <property type="evidence" value="ECO:0007669"/>
    <property type="project" value="UniProtKB-KW"/>
</dbReference>